<keyword evidence="1" id="KW-0472">Membrane</keyword>
<keyword evidence="1" id="KW-0812">Transmembrane</keyword>
<accession>A0A0D9QI20</accession>
<keyword evidence="3" id="KW-1185">Reference proteome</keyword>
<organism evidence="2 3">
    <name type="scientific">Plasmodium fragile</name>
    <dbReference type="NCBI Taxonomy" id="5857"/>
    <lineage>
        <taxon>Eukaryota</taxon>
        <taxon>Sar</taxon>
        <taxon>Alveolata</taxon>
        <taxon>Apicomplexa</taxon>
        <taxon>Aconoidasida</taxon>
        <taxon>Haemosporida</taxon>
        <taxon>Plasmodiidae</taxon>
        <taxon>Plasmodium</taxon>
        <taxon>Plasmodium (Plasmodium)</taxon>
    </lineage>
</organism>
<protein>
    <submittedName>
        <fullName evidence="2">Uncharacterized protein</fullName>
    </submittedName>
</protein>
<keyword evidence="1" id="KW-1133">Transmembrane helix</keyword>
<dbReference type="GeneID" id="24268941"/>
<dbReference type="EMBL" id="KQ001687">
    <property type="protein sequence ID" value="KJP86715.1"/>
    <property type="molecule type" value="Genomic_DNA"/>
</dbReference>
<reference evidence="2 3" key="1">
    <citation type="submission" date="2014-03" db="EMBL/GenBank/DDBJ databases">
        <title>The Genome Sequence of Plasmodium fragile nilgiri.</title>
        <authorList>
            <consortium name="The Broad Institute Genomics Platform"/>
            <consortium name="The Broad Institute Genome Sequencing Center for Infectious Disease"/>
            <person name="Neafsey D."/>
            <person name="Duraisingh M."/>
            <person name="Young S.K."/>
            <person name="Zeng Q."/>
            <person name="Gargeya S."/>
            <person name="Abouelleil A."/>
            <person name="Alvarado L."/>
            <person name="Chapman S.B."/>
            <person name="Gainer-Dewar J."/>
            <person name="Goldberg J."/>
            <person name="Griggs A."/>
            <person name="Gujja S."/>
            <person name="Hansen M."/>
            <person name="Howarth C."/>
            <person name="Imamovic A."/>
            <person name="Larimer J."/>
            <person name="Pearson M."/>
            <person name="Poon T.W."/>
            <person name="Priest M."/>
            <person name="Roberts A."/>
            <person name="Saif S."/>
            <person name="Shea T."/>
            <person name="Sykes S."/>
            <person name="Wortman J."/>
            <person name="Nusbaum C."/>
            <person name="Birren B."/>
        </authorList>
    </citation>
    <scope>NUCLEOTIDE SEQUENCE [LARGE SCALE GENOMIC DNA]</scope>
    <source>
        <strain evidence="3">nilgiri</strain>
    </source>
</reference>
<dbReference type="Proteomes" id="UP000054561">
    <property type="component" value="Unassembled WGS sequence"/>
</dbReference>
<dbReference type="RefSeq" id="XP_012336661.1">
    <property type="nucleotide sequence ID" value="XM_012481238.1"/>
</dbReference>
<dbReference type="AlphaFoldDB" id="A0A0D9QI20"/>
<evidence type="ECO:0000313" key="2">
    <source>
        <dbReference type="EMBL" id="KJP86715.1"/>
    </source>
</evidence>
<name>A0A0D9QI20_PLAFR</name>
<evidence type="ECO:0000313" key="3">
    <source>
        <dbReference type="Proteomes" id="UP000054561"/>
    </source>
</evidence>
<evidence type="ECO:0000256" key="1">
    <source>
        <dbReference type="SAM" id="Phobius"/>
    </source>
</evidence>
<feature type="transmembrane region" description="Helical" evidence="1">
    <location>
        <begin position="21"/>
        <end position="37"/>
    </location>
</feature>
<dbReference type="VEuPathDB" id="PlasmoDB:AK88_03627"/>
<proteinExistence type="predicted"/>
<gene>
    <name evidence="2" type="ORF">AK88_03627</name>
</gene>
<sequence length="145" mass="17081">MVNKIERLIKALLCTVKYIKVYFANFYFSPLCSFVFYKNFVKCKFSEFWIVDNDVDNAKSNYTHIALFCDWAKFIRTSENLAKENKTLSHKCSNLSRPIDIRKNKHTAEYRTTLEGIFFTEEQKRNKVRLTNFGIGHILKDQAAS</sequence>